<keyword evidence="3" id="KW-1185">Reference proteome</keyword>
<reference evidence="2 3" key="1">
    <citation type="submission" date="2020-08" db="EMBL/GenBank/DDBJ databases">
        <title>Genomic Encyclopedia of Type Strains, Phase IV (KMG-IV): sequencing the most valuable type-strain genomes for metagenomic binning, comparative biology and taxonomic classification.</title>
        <authorList>
            <person name="Goeker M."/>
        </authorList>
    </citation>
    <scope>NUCLEOTIDE SEQUENCE [LARGE SCALE GENOMIC DNA]</scope>
    <source>
        <strain evidence="2 3">DSM 26736</strain>
    </source>
</reference>
<dbReference type="AlphaFoldDB" id="A0A840YMH3"/>
<dbReference type="Proteomes" id="UP000527143">
    <property type="component" value="Unassembled WGS sequence"/>
</dbReference>
<evidence type="ECO:0000313" key="2">
    <source>
        <dbReference type="EMBL" id="MBB5710810.1"/>
    </source>
</evidence>
<feature type="domain" description="Gp5/Type VI secretion system Vgr protein OB-fold" evidence="1">
    <location>
        <begin position="382"/>
        <end position="455"/>
    </location>
</feature>
<evidence type="ECO:0000259" key="1">
    <source>
        <dbReference type="Pfam" id="PF04717"/>
    </source>
</evidence>
<comment type="caution">
    <text evidence="2">The sequence shown here is derived from an EMBL/GenBank/DDBJ whole genome shotgun (WGS) entry which is preliminary data.</text>
</comment>
<dbReference type="EMBL" id="JACIJF010000004">
    <property type="protein sequence ID" value="MBB5710810.1"/>
    <property type="molecule type" value="Genomic_DNA"/>
</dbReference>
<organism evidence="2 3">
    <name type="scientific">Sphingomonas xinjiangensis</name>
    <dbReference type="NCBI Taxonomy" id="643568"/>
    <lineage>
        <taxon>Bacteria</taxon>
        <taxon>Pseudomonadati</taxon>
        <taxon>Pseudomonadota</taxon>
        <taxon>Alphaproteobacteria</taxon>
        <taxon>Sphingomonadales</taxon>
        <taxon>Sphingomonadaceae</taxon>
        <taxon>Sphingomonas</taxon>
    </lineage>
</organism>
<dbReference type="RefSeq" id="WP_184087007.1">
    <property type="nucleotide sequence ID" value="NZ_JACIJF010000004.1"/>
</dbReference>
<proteinExistence type="predicted"/>
<dbReference type="SUPFAM" id="SSF69255">
    <property type="entry name" value="gp5 N-terminal domain-like"/>
    <property type="match status" value="1"/>
</dbReference>
<gene>
    <name evidence="2" type="ORF">FHT02_002041</name>
</gene>
<name>A0A840YMH3_9SPHN</name>
<sequence length="600" mass="62410">MNDMSPMLKTGLQLKLELTANGMVIDTDRIVSVEIWWEANRIPRSRIVLYDGAPDRQSFPFSEGGSFVPGATITLSAGYGEDAAVLHQGVVVRHGLKVEPRASAQLTVETADPLLKMTLARHSAVTEQATDKAVIEALVSANGGSIGKNAAGTLAAEAMVQAYASDWDLMLMRAEASGCLAVLDNGSVDILSPADAGEPVLTLVYGEGNDLISFEGSIDAASQLGQSVITSRAWSQADQAVSEGSAQAANVPVPGNLDAAALAGVMDVPAYAQQTAALRSADALGAWSSAALMRARLAQFTGSVTFQGSAKVKPGCVVTLDGLGKRMSGDAYVTGVRHVIRGGDWHSIAELGMAANRFSRSEAQVADRGAAGLAPPLKGLHIGKVVQVAEDPANDFRVQVTLPLTDAENPVWARLGQPFASKGFGWSFLPEVDDEVVLAFLNEDPGAAVILGSLYSGARAPTHAPEKPNDVKALVTRSKMEVNFNDKDVVLKVSTPGGRYVELDDKTGTLTVADPNGNKLVMKSDTVDLISAANMTIKSAANMTIDCGANLAVKAAVKCDIEAVQLNATASAQLALASNGLGSLKAAAVLEVNGALVKIN</sequence>
<accession>A0A840YMH3</accession>
<protein>
    <submittedName>
        <fullName evidence="2">Rhs element Vgr protein</fullName>
    </submittedName>
</protein>
<dbReference type="Pfam" id="PF04717">
    <property type="entry name" value="Phage_base_V"/>
    <property type="match status" value="1"/>
</dbReference>
<evidence type="ECO:0000313" key="3">
    <source>
        <dbReference type="Proteomes" id="UP000527143"/>
    </source>
</evidence>
<dbReference type="Gene3D" id="2.40.50.230">
    <property type="entry name" value="Gp5 N-terminal domain"/>
    <property type="match status" value="1"/>
</dbReference>
<dbReference type="InterPro" id="IPR006531">
    <property type="entry name" value="Gp5/Vgr_OB"/>
</dbReference>
<dbReference type="InterPro" id="IPR037026">
    <property type="entry name" value="Vgr_OB-fold_dom_sf"/>
</dbReference>